<evidence type="ECO:0000256" key="2">
    <source>
        <dbReference type="ARBA" id="ARBA00022448"/>
    </source>
</evidence>
<dbReference type="InterPro" id="IPR001878">
    <property type="entry name" value="Znf_CCHC"/>
</dbReference>
<dbReference type="InterPro" id="IPR036875">
    <property type="entry name" value="Znf_CCHC_sf"/>
</dbReference>
<dbReference type="InterPro" id="IPR000425">
    <property type="entry name" value="MIP"/>
</dbReference>
<proteinExistence type="inferred from homology"/>
<dbReference type="InterPro" id="IPR023271">
    <property type="entry name" value="Aquaporin-like"/>
</dbReference>
<dbReference type="SUPFAM" id="SSF81338">
    <property type="entry name" value="Aquaporin-like"/>
    <property type="match status" value="1"/>
</dbReference>
<feature type="transmembrane region" description="Helical" evidence="11">
    <location>
        <begin position="54"/>
        <end position="75"/>
    </location>
</feature>
<dbReference type="FunFam" id="1.20.1080.10:FF:000002">
    <property type="entry name" value="Probable aquaporin TIP1-1"/>
    <property type="match status" value="1"/>
</dbReference>
<evidence type="ECO:0000256" key="5">
    <source>
        <dbReference type="ARBA" id="ARBA00022989"/>
    </source>
</evidence>
<dbReference type="PANTHER" id="PTHR45665">
    <property type="entry name" value="AQUAPORIN-8"/>
    <property type="match status" value="1"/>
</dbReference>
<dbReference type="GO" id="GO:0016020">
    <property type="term" value="C:membrane"/>
    <property type="evidence" value="ECO:0007669"/>
    <property type="project" value="InterPro"/>
</dbReference>
<reference evidence="14" key="1">
    <citation type="journal article" date="2005" name="Nature">
        <title>The map-based sequence of the rice genome.</title>
        <authorList>
            <consortium name="International rice genome sequencing project (IRGSP)"/>
            <person name="Matsumoto T."/>
            <person name="Wu J."/>
            <person name="Kanamori H."/>
            <person name="Katayose Y."/>
            <person name="Fujisawa M."/>
            <person name="Namiki N."/>
            <person name="Mizuno H."/>
            <person name="Yamamoto K."/>
            <person name="Antonio B.A."/>
            <person name="Baba T."/>
            <person name="Sakata K."/>
            <person name="Nagamura Y."/>
            <person name="Aoki H."/>
            <person name="Arikawa K."/>
            <person name="Arita K."/>
            <person name="Bito T."/>
            <person name="Chiden Y."/>
            <person name="Fujitsuka N."/>
            <person name="Fukunaka R."/>
            <person name="Hamada M."/>
            <person name="Harada C."/>
            <person name="Hayashi A."/>
            <person name="Hijishita S."/>
            <person name="Honda M."/>
            <person name="Hosokawa S."/>
            <person name="Ichikawa Y."/>
            <person name="Idonuma A."/>
            <person name="Iijima M."/>
            <person name="Ikeda M."/>
            <person name="Ikeno M."/>
            <person name="Ito K."/>
            <person name="Ito S."/>
            <person name="Ito T."/>
            <person name="Ito Y."/>
            <person name="Ito Y."/>
            <person name="Iwabuchi A."/>
            <person name="Kamiya K."/>
            <person name="Karasawa W."/>
            <person name="Kurita K."/>
            <person name="Katagiri S."/>
            <person name="Kikuta A."/>
            <person name="Kobayashi H."/>
            <person name="Kobayashi N."/>
            <person name="Machita K."/>
            <person name="Maehara T."/>
            <person name="Masukawa M."/>
            <person name="Mizubayashi T."/>
            <person name="Mukai Y."/>
            <person name="Nagasaki H."/>
            <person name="Nagata Y."/>
            <person name="Naito S."/>
            <person name="Nakashima M."/>
            <person name="Nakama Y."/>
            <person name="Nakamichi Y."/>
            <person name="Nakamura M."/>
            <person name="Meguro A."/>
            <person name="Negishi M."/>
            <person name="Ohta I."/>
            <person name="Ohta T."/>
            <person name="Okamoto M."/>
            <person name="Ono N."/>
            <person name="Saji S."/>
            <person name="Sakaguchi M."/>
            <person name="Sakai K."/>
            <person name="Shibata M."/>
            <person name="Shimokawa T."/>
            <person name="Song J."/>
            <person name="Takazaki Y."/>
            <person name="Terasawa K."/>
            <person name="Tsugane M."/>
            <person name="Tsuji K."/>
            <person name="Ueda S."/>
            <person name="Waki K."/>
            <person name="Yamagata H."/>
            <person name="Yamamoto M."/>
            <person name="Yamamoto S."/>
            <person name="Yamane H."/>
            <person name="Yoshiki S."/>
            <person name="Yoshihara R."/>
            <person name="Yukawa K."/>
            <person name="Zhong H."/>
            <person name="Yano M."/>
            <person name="Yuan Q."/>
            <person name="Ouyang S."/>
            <person name="Liu J."/>
            <person name="Jones K.M."/>
            <person name="Gansberger K."/>
            <person name="Moffat K."/>
            <person name="Hill J."/>
            <person name="Bera J."/>
            <person name="Fadrosh D."/>
            <person name="Jin S."/>
            <person name="Johri S."/>
            <person name="Kim M."/>
            <person name="Overton L."/>
            <person name="Reardon M."/>
            <person name="Tsitrin T."/>
            <person name="Vuong H."/>
            <person name="Weaver B."/>
            <person name="Ciecko A."/>
            <person name="Tallon L."/>
            <person name="Jackson J."/>
            <person name="Pai G."/>
            <person name="Aken S.V."/>
            <person name="Utterback T."/>
            <person name="Reidmuller S."/>
            <person name="Feldblyum T."/>
            <person name="Hsiao J."/>
            <person name="Zismann V."/>
            <person name="Iobst S."/>
            <person name="de Vazeille A.R."/>
            <person name="Buell C.R."/>
            <person name="Ying K."/>
            <person name="Li Y."/>
            <person name="Lu T."/>
            <person name="Huang Y."/>
            <person name="Zhao Q."/>
            <person name="Feng Q."/>
            <person name="Zhang L."/>
            <person name="Zhu J."/>
            <person name="Weng Q."/>
            <person name="Mu J."/>
            <person name="Lu Y."/>
            <person name="Fan D."/>
            <person name="Liu Y."/>
            <person name="Guan J."/>
            <person name="Zhang Y."/>
            <person name="Yu S."/>
            <person name="Liu X."/>
            <person name="Zhang Y."/>
            <person name="Hong G."/>
            <person name="Han B."/>
            <person name="Choisne N."/>
            <person name="Demange N."/>
            <person name="Orjeda G."/>
            <person name="Samain S."/>
            <person name="Cattolico L."/>
            <person name="Pelletier E."/>
            <person name="Couloux A."/>
            <person name="Segurens B."/>
            <person name="Wincker P."/>
            <person name="D'Hont A."/>
            <person name="Scarpelli C."/>
            <person name="Weissenbach J."/>
            <person name="Salanoubat M."/>
            <person name="Quetier F."/>
            <person name="Yu Y."/>
            <person name="Kim H.R."/>
            <person name="Rambo T."/>
            <person name="Currie J."/>
            <person name="Collura K."/>
            <person name="Luo M."/>
            <person name="Yang T."/>
            <person name="Ammiraju J.S.S."/>
            <person name="Engler F."/>
            <person name="Soderlund C."/>
            <person name="Wing R.A."/>
            <person name="Palmer L.E."/>
            <person name="de la Bastide M."/>
            <person name="Spiegel L."/>
            <person name="Nascimento L."/>
            <person name="Zutavern T."/>
            <person name="O'Shaughnessy A."/>
            <person name="Dike S."/>
            <person name="Dedhia N."/>
            <person name="Preston R."/>
            <person name="Balija V."/>
            <person name="McCombie W.R."/>
            <person name="Chow T."/>
            <person name="Chen H."/>
            <person name="Chung M."/>
            <person name="Chen C."/>
            <person name="Shaw J."/>
            <person name="Wu H."/>
            <person name="Hsiao K."/>
            <person name="Chao Y."/>
            <person name="Chu M."/>
            <person name="Cheng C."/>
            <person name="Hour A."/>
            <person name="Lee P."/>
            <person name="Lin S."/>
            <person name="Lin Y."/>
            <person name="Liou J."/>
            <person name="Liu S."/>
            <person name="Hsing Y."/>
            <person name="Raghuvanshi S."/>
            <person name="Mohanty A."/>
            <person name="Bharti A.K."/>
            <person name="Gaur A."/>
            <person name="Gupta V."/>
            <person name="Kumar D."/>
            <person name="Ravi V."/>
            <person name="Vij S."/>
            <person name="Kapur A."/>
            <person name="Khurana P."/>
            <person name="Khurana P."/>
            <person name="Khurana J.P."/>
            <person name="Tyagi A.K."/>
            <person name="Gaikwad K."/>
            <person name="Singh A."/>
            <person name="Dalal V."/>
            <person name="Srivastava S."/>
            <person name="Dixit A."/>
            <person name="Pal A.K."/>
            <person name="Ghazi I.A."/>
            <person name="Yadav M."/>
            <person name="Pandit A."/>
            <person name="Bhargava A."/>
            <person name="Sureshbabu K."/>
            <person name="Batra K."/>
            <person name="Sharma T.R."/>
            <person name="Mohapatra T."/>
            <person name="Singh N.K."/>
            <person name="Messing J."/>
            <person name="Nelson A.B."/>
            <person name="Fuks G."/>
            <person name="Kavchok S."/>
            <person name="Keizer G."/>
            <person name="Linton E."/>
            <person name="Llaca V."/>
            <person name="Song R."/>
            <person name="Tanyolac B."/>
            <person name="Young S."/>
            <person name="Ho-Il K."/>
            <person name="Hahn J.H."/>
            <person name="Sangsakoo G."/>
            <person name="Vanavichit A."/>
            <person name="de Mattos Luiz.A.T."/>
            <person name="Zimmer P.D."/>
            <person name="Malone G."/>
            <person name="Dellagostin O."/>
            <person name="de Oliveira A.C."/>
            <person name="Bevan M."/>
            <person name="Bancroft I."/>
            <person name="Minx P."/>
            <person name="Cordum H."/>
            <person name="Wilson R."/>
            <person name="Cheng Z."/>
            <person name="Jin W."/>
            <person name="Jiang J."/>
            <person name="Leong S.A."/>
            <person name="Iwama H."/>
            <person name="Gojobori T."/>
            <person name="Itoh T."/>
            <person name="Niimura Y."/>
            <person name="Fujii Y."/>
            <person name="Habara T."/>
            <person name="Sakai H."/>
            <person name="Sato Y."/>
            <person name="Wilson G."/>
            <person name="Kumar K."/>
            <person name="McCouch S."/>
            <person name="Juretic N."/>
            <person name="Hoen D."/>
            <person name="Wright S."/>
            <person name="Bruskiewich R."/>
            <person name="Bureau T."/>
            <person name="Miyao A."/>
            <person name="Hirochika H."/>
            <person name="Nishikawa T."/>
            <person name="Kadowaki K."/>
            <person name="Sugiura M."/>
            <person name="Burr B."/>
            <person name="Sasaki T."/>
        </authorList>
    </citation>
    <scope>NUCLEOTIDE SEQUENCE [LARGE SCALE GENOMIC DNA]</scope>
    <source>
        <strain evidence="14">cv. Nipponbare</strain>
    </source>
</reference>
<keyword evidence="4" id="KW-0677">Repeat</keyword>
<dbReference type="GO" id="GO:0008270">
    <property type="term" value="F:zinc ion binding"/>
    <property type="evidence" value="ECO:0007669"/>
    <property type="project" value="UniProtKB-KW"/>
</dbReference>
<dbReference type="SUPFAM" id="SSF57756">
    <property type="entry name" value="Retrovirus zinc finger-like domains"/>
    <property type="match status" value="1"/>
</dbReference>
<evidence type="ECO:0000256" key="11">
    <source>
        <dbReference type="SAM" id="Phobius"/>
    </source>
</evidence>
<keyword evidence="6 11" id="KW-0472">Membrane</keyword>
<keyword evidence="9" id="KW-0862">Zinc</keyword>
<dbReference type="Pfam" id="PF14223">
    <property type="entry name" value="Retrotran_gag_2"/>
    <property type="match status" value="1"/>
</dbReference>
<evidence type="ECO:0000259" key="12">
    <source>
        <dbReference type="PROSITE" id="PS50158"/>
    </source>
</evidence>
<dbReference type="CDD" id="cd00333">
    <property type="entry name" value="MIP"/>
    <property type="match status" value="1"/>
</dbReference>
<reference evidence="14" key="2">
    <citation type="journal article" date="2008" name="Nucleic Acids Res.">
        <title>The rice annotation project database (RAP-DB): 2008 update.</title>
        <authorList>
            <consortium name="The rice annotation project (RAP)"/>
        </authorList>
    </citation>
    <scope>GENOME REANNOTATION</scope>
    <source>
        <strain evidence="14">cv. Nipponbare</strain>
    </source>
</reference>
<feature type="transmembrane region" description="Helical" evidence="11">
    <location>
        <begin position="140"/>
        <end position="160"/>
    </location>
</feature>
<organism evidence="13 14">
    <name type="scientific">Oryza sativa subsp. japonica</name>
    <name type="common">Rice</name>
    <dbReference type="NCBI Taxonomy" id="39947"/>
    <lineage>
        <taxon>Eukaryota</taxon>
        <taxon>Viridiplantae</taxon>
        <taxon>Streptophyta</taxon>
        <taxon>Embryophyta</taxon>
        <taxon>Tracheophyta</taxon>
        <taxon>Spermatophyta</taxon>
        <taxon>Magnoliopsida</taxon>
        <taxon>Liliopsida</taxon>
        <taxon>Poales</taxon>
        <taxon>Poaceae</taxon>
        <taxon>BOP clade</taxon>
        <taxon>Oryzoideae</taxon>
        <taxon>Oryzeae</taxon>
        <taxon>Oryzinae</taxon>
        <taxon>Oryza</taxon>
        <taxon>Oryza sativa</taxon>
    </lineage>
</organism>
<evidence type="ECO:0000256" key="8">
    <source>
        <dbReference type="ARBA" id="ARBA00060180"/>
    </source>
</evidence>
<evidence type="ECO:0000313" key="14">
    <source>
        <dbReference type="Proteomes" id="UP000000763"/>
    </source>
</evidence>
<evidence type="ECO:0000256" key="1">
    <source>
        <dbReference type="ARBA" id="ARBA00004127"/>
    </source>
</evidence>
<accession>Q7XU33</accession>
<evidence type="ECO:0000256" key="9">
    <source>
        <dbReference type="PROSITE-ProRule" id="PRU00047"/>
    </source>
</evidence>
<protein>
    <submittedName>
        <fullName evidence="13">OSJNBb0034G17.15 protein</fullName>
    </submittedName>
</protein>
<keyword evidence="2" id="KW-0813">Transport</keyword>
<feature type="transmembrane region" description="Helical" evidence="11">
    <location>
        <begin position="20"/>
        <end position="42"/>
    </location>
</feature>
<comment type="similarity">
    <text evidence="7">Belongs to the MIP/aquaporin (TC 1.A.8) family. TIP (TC 1.A.8.10) subfamily.</text>
</comment>
<feature type="transmembrane region" description="Helical" evidence="11">
    <location>
        <begin position="172"/>
        <end position="191"/>
    </location>
</feature>
<dbReference type="InterPro" id="IPR034294">
    <property type="entry name" value="Aquaporin_transptr"/>
</dbReference>
<dbReference type="Pfam" id="PF00230">
    <property type="entry name" value="MIP"/>
    <property type="match status" value="1"/>
</dbReference>
<dbReference type="EMBL" id="AL663000">
    <property type="protein sequence ID" value="CAD41593.3"/>
    <property type="molecule type" value="Genomic_DNA"/>
</dbReference>
<keyword evidence="9" id="KW-0863">Zinc-finger</keyword>
<evidence type="ECO:0000256" key="6">
    <source>
        <dbReference type="ARBA" id="ARBA00023136"/>
    </source>
</evidence>
<comment type="subcellular location">
    <subcellularLocation>
        <location evidence="1">Endomembrane system</location>
        <topology evidence="1">Multi-pass membrane protein</topology>
    </subcellularLocation>
</comment>
<dbReference type="AlphaFoldDB" id="Q7XU33"/>
<dbReference type="PROSITE" id="PS50158">
    <property type="entry name" value="ZF_CCHC"/>
    <property type="match status" value="1"/>
</dbReference>
<feature type="compositionally biased region" description="Basic and acidic residues" evidence="10">
    <location>
        <begin position="561"/>
        <end position="576"/>
    </location>
</feature>
<feature type="domain" description="CCHC-type" evidence="12">
    <location>
        <begin position="542"/>
        <end position="557"/>
    </location>
</feature>
<keyword evidence="5 11" id="KW-1133">Transmembrane helix</keyword>
<keyword evidence="3 11" id="KW-0812">Transmembrane</keyword>
<evidence type="ECO:0000256" key="3">
    <source>
        <dbReference type="ARBA" id="ARBA00022692"/>
    </source>
</evidence>
<dbReference type="GO" id="GO:0015267">
    <property type="term" value="F:channel activity"/>
    <property type="evidence" value="ECO:0007669"/>
    <property type="project" value="InterPro"/>
</dbReference>
<dbReference type="Proteomes" id="UP000000763">
    <property type="component" value="Chromosome 4"/>
</dbReference>
<gene>
    <name evidence="13" type="primary">OSJNBb0034G17.15</name>
</gene>
<evidence type="ECO:0000256" key="4">
    <source>
        <dbReference type="ARBA" id="ARBA00022737"/>
    </source>
</evidence>
<evidence type="ECO:0000256" key="7">
    <source>
        <dbReference type="ARBA" id="ARBA00038477"/>
    </source>
</evidence>
<dbReference type="GO" id="GO:0012505">
    <property type="term" value="C:endomembrane system"/>
    <property type="evidence" value="ECO:0007669"/>
    <property type="project" value="UniProtKB-SubCell"/>
</dbReference>
<feature type="transmembrane region" description="Helical" evidence="11">
    <location>
        <begin position="95"/>
        <end position="119"/>
    </location>
</feature>
<dbReference type="PRINTS" id="PR00783">
    <property type="entry name" value="MINTRINSICP"/>
</dbReference>
<feature type="region of interest" description="Disordered" evidence="10">
    <location>
        <begin position="558"/>
        <end position="580"/>
    </location>
</feature>
<dbReference type="Gene3D" id="1.20.1080.10">
    <property type="entry name" value="Glycerol uptake facilitator protein"/>
    <property type="match status" value="1"/>
</dbReference>
<sequence>MVKLAFGSCGDSFSASSIKAYVAEFIATLLFVFAGVGSAIAYGQLTKGGALDPAGLVAIAIAHAFALFVGVSMAANISGGHLNPVVTFGLAVGGHITILTGIFYWVAQLLGASVACLLCSSPPTDRLAIPTHAIAGISEIEGMVMEIVITFALVYTVYATAADPKKGSLGTVAPMAIGFIVGANILAAGPFSGSSMNPARSFGPAVAAGNFAGNWVYWVGPLIGGGLAGLVYDDVFIASYQPVMIGFTVILCDRSDQAVYAGQTSGDRAVTRCLGRVFAVMDRESAWCRMQSYIMAENYDIWRKVSLPYVIPEVINTAAEKIAFELNCKARNILLSGISCSDYDRVAHLQTAHEIWVALNNFHQGTNNIKEFRRDLFKKEYIKFEMKPGEALDDYLSRFNKILSDLRSVDSSYDANYPQSEISRHFLNGLDMSIWEMKVTSIQESVNMSTLTLDSLYTKLKTHEMNILSRKGDSKSSALVSSSTSLDVGASSSKSSVLALFNAMSDDQLEQFEEEDLVLLSNKFSRAMKNVRNRKRGEPNHCFECGALDHLRSHCPKLGRGKKEDDGRVKEDDVNKKKNMKEKEKKKHCIKWLIQKLIKVFDESEDEDESKGKQVVDLVFIARNASSDVDESDDDNEEKLSYDQLEYAAYKFGKKLQTCSIVLDEKDHTIEILNAEIARLKFLIPNDDNCQSCEVLFSEISALRYVNSVNCKKLEFEIEKSKKLESSFALGFALLARVVDELILTKNVLKKIQSGFLCKFFSQCFMCK</sequence>
<evidence type="ECO:0000256" key="10">
    <source>
        <dbReference type="SAM" id="MobiDB-lite"/>
    </source>
</evidence>
<name>Q7XU33_ORYSJ</name>
<dbReference type="GO" id="GO:0003676">
    <property type="term" value="F:nucleic acid binding"/>
    <property type="evidence" value="ECO:0007669"/>
    <property type="project" value="InterPro"/>
</dbReference>
<evidence type="ECO:0000313" key="13">
    <source>
        <dbReference type="EMBL" id="CAD41593.3"/>
    </source>
</evidence>
<dbReference type="PANTHER" id="PTHR45665:SF53">
    <property type="entry name" value="AQUAPORIN TIP2-3"/>
    <property type="match status" value="1"/>
</dbReference>
<comment type="function">
    <text evidence="8">Aquaporins facilitate the transport of water and small neutral solutes across cell membranes. May be involved in transport from the vacuolar compartment to the cytoplasm.</text>
</comment>
<keyword evidence="9" id="KW-0479">Metal-binding</keyword>